<accession>K9IQU1</accession>
<organism evidence="1">
    <name type="scientific">Desmodus rotundus</name>
    <name type="common">Vampire bat</name>
    <dbReference type="NCBI Taxonomy" id="9430"/>
    <lineage>
        <taxon>Eukaryota</taxon>
        <taxon>Metazoa</taxon>
        <taxon>Chordata</taxon>
        <taxon>Craniata</taxon>
        <taxon>Vertebrata</taxon>
        <taxon>Euteleostomi</taxon>
        <taxon>Mammalia</taxon>
        <taxon>Eutheria</taxon>
        <taxon>Laurasiatheria</taxon>
        <taxon>Chiroptera</taxon>
        <taxon>Yangochiroptera</taxon>
        <taxon>Phyllostomidae</taxon>
        <taxon>Desmodontinae</taxon>
        <taxon>Desmodus</taxon>
    </lineage>
</organism>
<feature type="non-terminal residue" evidence="1">
    <location>
        <position position="131"/>
    </location>
</feature>
<name>K9IQU1_DESRO</name>
<feature type="non-terminal residue" evidence="1">
    <location>
        <position position="1"/>
    </location>
</feature>
<dbReference type="AlphaFoldDB" id="K9IQU1"/>
<sequence length="131" mass="14603">SCSAALQAMGSLLHCHTHPFLCTHAHIHNNLYRSTHTPQPHTLINTQTHPAACTFSFHTPTLTYCLTHSHTQSLTHSKLTHTHKHAHTGTHACTQTHACTHTLTPHFVTDSPQAPTHSRSHTLEHCRGLNW</sequence>
<dbReference type="EMBL" id="GABZ01003288">
    <property type="protein sequence ID" value="JAA50237.1"/>
    <property type="molecule type" value="mRNA"/>
</dbReference>
<evidence type="ECO:0000313" key="1">
    <source>
        <dbReference type="EMBL" id="JAA50237.1"/>
    </source>
</evidence>
<reference evidence="1" key="1">
    <citation type="submission" date="2012-11" db="EMBL/GenBank/DDBJ databases">
        <title>The Vampirome: Transcriptome and Proteome Analysis of the Submandibular and Accessory Glands of the Vampire Bat and Vector of Human Rabies, Desmodus rotundus.</title>
        <authorList>
            <person name="Francischetti I.M.B."/>
            <person name="Assumpcao T.C.F."/>
            <person name="Ma D."/>
            <person name="Vicente E.C."/>
            <person name="Ribeiro J.M.C."/>
        </authorList>
    </citation>
    <scope>NUCLEOTIDE SEQUENCE</scope>
    <source>
        <tissue evidence="1">Salivary gland</tissue>
    </source>
</reference>
<proteinExistence type="evidence at transcript level"/>
<protein>
    <submittedName>
        <fullName evidence="1">Putative histidine-rich glycoprotein brugia malayi histidine-rich glycoprotein</fullName>
    </submittedName>
</protein>